<keyword evidence="3" id="KW-0998">Cell outer membrane</keyword>
<gene>
    <name evidence="8" type="ORF">ACFOX3_00645</name>
</gene>
<evidence type="ECO:0000259" key="7">
    <source>
        <dbReference type="Pfam" id="PF07715"/>
    </source>
</evidence>
<proteinExistence type="inferred from homology"/>
<evidence type="ECO:0000256" key="5">
    <source>
        <dbReference type="SAM" id="SignalP"/>
    </source>
</evidence>
<dbReference type="SUPFAM" id="SSF56935">
    <property type="entry name" value="Porins"/>
    <property type="match status" value="1"/>
</dbReference>
<dbReference type="NCBIfam" id="TIGR01782">
    <property type="entry name" value="TonB-Xanth-Caul"/>
    <property type="match status" value="1"/>
</dbReference>
<keyword evidence="5" id="KW-0732">Signal</keyword>
<dbReference type="Pfam" id="PF00593">
    <property type="entry name" value="TonB_dep_Rec_b-barrel"/>
    <property type="match status" value="1"/>
</dbReference>
<protein>
    <submittedName>
        <fullName evidence="8">TonB-dependent receptor</fullName>
    </submittedName>
</protein>
<keyword evidence="4" id="KW-0798">TonB box</keyword>
<dbReference type="EMBL" id="JBHSCX010000001">
    <property type="protein sequence ID" value="MFC4360783.1"/>
    <property type="molecule type" value="Genomic_DNA"/>
</dbReference>
<evidence type="ECO:0000313" key="8">
    <source>
        <dbReference type="EMBL" id="MFC4360783.1"/>
    </source>
</evidence>
<reference evidence="9" key="1">
    <citation type="journal article" date="2019" name="Int. J. Syst. Evol. Microbiol.">
        <title>The Global Catalogue of Microorganisms (GCM) 10K type strain sequencing project: providing services to taxonomists for standard genome sequencing and annotation.</title>
        <authorList>
            <consortium name="The Broad Institute Genomics Platform"/>
            <consortium name="The Broad Institute Genome Sequencing Center for Infectious Disease"/>
            <person name="Wu L."/>
            <person name="Ma J."/>
        </authorList>
    </citation>
    <scope>NUCLEOTIDE SEQUENCE [LARGE SCALE GENOMIC DNA]</scope>
    <source>
        <strain evidence="9">CECT 8570</strain>
    </source>
</reference>
<evidence type="ECO:0000256" key="4">
    <source>
        <dbReference type="RuleBase" id="RU003357"/>
    </source>
</evidence>
<dbReference type="InterPro" id="IPR036942">
    <property type="entry name" value="Beta-barrel_TonB_sf"/>
</dbReference>
<sequence length="983" mass="106445">MEYRTFKRTQLAATISMVLGAAAFSPAFAQTNDQADAEQLEEIVVTGIRGSLQRSMDMKRDARGVVDAISAEDIGKMPDTNLAESLQRITGVSIDRQNGEGSRVTVRGFGPDYNAVTLNGRQMPAANIEASSASTARSFDFANLAAESVSAVEVYKTGKASLTTGGLGSVINIRTARPLEMDSLVANVGVKAMHDTSNENGSDWTPEMSGIFSTKFAEDTIGVALTGSYSKRDSGYAKSETGPGWYTIQGGQGDWGSVAPDSTSFENPPQAGDIYAMPRGIGFTFGQVQRERTNAQLTLQWAPTDALEATLDYTYSAQDVEQQYNAMGAWFNGVPVSGAFTEGSGNGSVVALTEYTDGTGNDVTFNAGDWGTKNENKSLGLNLAWRPTDALTLIFDYHNSGADNGAKDGRGSNNNVAGAQFNRAATTVNYTHDLPTVNFTYNADGEFDPAKMVTSGSSFRNSIMEHDIEQAKFDGSFEFDSKVVKSIDFGLGYLESENRSAFANAQRETWGGYGTAADYDDSLFVAKSMASALDQFSSASSPDMTPYYYAANFQGMIDAISAIATANGETISPCGTVLCASDDFSTDRTTIEKQTAAYAQLNLAWDDLAMPMNLSIGLRYEDTAVDAKALVPTYDSITWNGDNEFYAQRSGTTYEEREGAYSNWLPNVDFDISITDSILARASVSKTLSRPNYGDIQGGQTINELIRFNGGTSNLGNPDLDPFVSTNFDLSGEWYYEDASYVSIGYYKKAVKNFIGQTSFQEATFDLAHPVQGPRYEQAVADLGTDDASVVRPYLDALYGAPFAGSAAEGDSAAMFTVITPVNAETANIDGFEIAWQHMFGESGFGSIVNFTTVNGDIGYDDFNTNKGEGVDNQFAVLGLSDSFNLVGFYDNHGIQARIAYNWRDNFLNSTFDGNGERNPIYTEAYGQWDMNVSYDINDNFTVFAEGINVTNETQRLYGRHENMMVGAIQTGARYNLGARYTF</sequence>
<feature type="signal peptide" evidence="5">
    <location>
        <begin position="1"/>
        <end position="29"/>
    </location>
</feature>
<evidence type="ECO:0000256" key="1">
    <source>
        <dbReference type="ARBA" id="ARBA00004442"/>
    </source>
</evidence>
<dbReference type="Gene3D" id="2.40.170.20">
    <property type="entry name" value="TonB-dependent receptor, beta-barrel domain"/>
    <property type="match status" value="1"/>
</dbReference>
<evidence type="ECO:0000259" key="6">
    <source>
        <dbReference type="Pfam" id="PF00593"/>
    </source>
</evidence>
<accession>A0ABV8V0W4</accession>
<dbReference type="InterPro" id="IPR012910">
    <property type="entry name" value="Plug_dom"/>
</dbReference>
<comment type="caution">
    <text evidence="8">The sequence shown here is derived from an EMBL/GenBank/DDBJ whole genome shotgun (WGS) entry which is preliminary data.</text>
</comment>
<dbReference type="RefSeq" id="WP_290264618.1">
    <property type="nucleotide sequence ID" value="NZ_JAUFQG010000006.1"/>
</dbReference>
<comment type="subcellular location">
    <subcellularLocation>
        <location evidence="1 4">Cell outer membrane</location>
    </subcellularLocation>
</comment>
<dbReference type="PANTHER" id="PTHR40980">
    <property type="entry name" value="PLUG DOMAIN-CONTAINING PROTEIN"/>
    <property type="match status" value="1"/>
</dbReference>
<evidence type="ECO:0000313" key="9">
    <source>
        <dbReference type="Proteomes" id="UP001595840"/>
    </source>
</evidence>
<evidence type="ECO:0000256" key="3">
    <source>
        <dbReference type="ARBA" id="ARBA00023237"/>
    </source>
</evidence>
<feature type="domain" description="TonB-dependent receptor plug" evidence="7">
    <location>
        <begin position="59"/>
        <end position="165"/>
    </location>
</feature>
<keyword evidence="9" id="KW-1185">Reference proteome</keyword>
<feature type="domain" description="TonB-dependent receptor-like beta-barrel" evidence="6">
    <location>
        <begin position="418"/>
        <end position="950"/>
    </location>
</feature>
<name>A0ABV8V0W4_9GAMM</name>
<dbReference type="InterPro" id="IPR037066">
    <property type="entry name" value="Plug_dom_sf"/>
</dbReference>
<dbReference type="InterPro" id="IPR000531">
    <property type="entry name" value="Beta-barrel_TonB"/>
</dbReference>
<organism evidence="8 9">
    <name type="scientific">Simiduia curdlanivorans</name>
    <dbReference type="NCBI Taxonomy" id="1492769"/>
    <lineage>
        <taxon>Bacteria</taxon>
        <taxon>Pseudomonadati</taxon>
        <taxon>Pseudomonadota</taxon>
        <taxon>Gammaproteobacteria</taxon>
        <taxon>Cellvibrionales</taxon>
        <taxon>Cellvibrionaceae</taxon>
        <taxon>Simiduia</taxon>
    </lineage>
</organism>
<keyword evidence="2 4" id="KW-0472">Membrane</keyword>
<comment type="similarity">
    <text evidence="4">Belongs to the TonB-dependent receptor family.</text>
</comment>
<keyword evidence="8" id="KW-0675">Receptor</keyword>
<feature type="chain" id="PRO_5045377385" evidence="5">
    <location>
        <begin position="30"/>
        <end position="983"/>
    </location>
</feature>
<dbReference type="InterPro" id="IPR010104">
    <property type="entry name" value="TonB_rcpt_bac"/>
</dbReference>
<dbReference type="Pfam" id="PF07715">
    <property type="entry name" value="Plug"/>
    <property type="match status" value="1"/>
</dbReference>
<dbReference type="Proteomes" id="UP001595840">
    <property type="component" value="Unassembled WGS sequence"/>
</dbReference>
<dbReference type="Gene3D" id="2.170.130.10">
    <property type="entry name" value="TonB-dependent receptor, plug domain"/>
    <property type="match status" value="1"/>
</dbReference>
<evidence type="ECO:0000256" key="2">
    <source>
        <dbReference type="ARBA" id="ARBA00023136"/>
    </source>
</evidence>
<dbReference type="PANTHER" id="PTHR40980:SF3">
    <property type="entry name" value="TONB-DEPENDENT RECEPTOR-LIKE BETA-BARREL DOMAIN-CONTAINING PROTEIN"/>
    <property type="match status" value="1"/>
</dbReference>